<sequence>MPPSATHGGACLSGDIRTESEKYSRSGPRIVPARTVQIWGGFLGWISRGLVKGREGIDRIGSAATLLFYLRGQSGGDPDRMHPSTVLRVEWENGSIMKNGYTARDPGLKSINVCRAARNQGYHSFMCKP</sequence>
<evidence type="ECO:0000313" key="2">
    <source>
        <dbReference type="EMBL" id="KAG7374879.1"/>
    </source>
</evidence>
<dbReference type="EMBL" id="JAGRRH010000054">
    <property type="protein sequence ID" value="KAG7338559.1"/>
    <property type="molecule type" value="Genomic_DNA"/>
</dbReference>
<reference evidence="1" key="2">
    <citation type="submission" date="2021-04" db="EMBL/GenBank/DDBJ databases">
        <authorList>
            <person name="Podell S."/>
        </authorList>
    </citation>
    <scope>NUCLEOTIDE SEQUENCE</scope>
    <source>
        <strain evidence="1">Hildebrandi</strain>
    </source>
</reference>
<organism evidence="1 3">
    <name type="scientific">Nitzschia inconspicua</name>
    <dbReference type="NCBI Taxonomy" id="303405"/>
    <lineage>
        <taxon>Eukaryota</taxon>
        <taxon>Sar</taxon>
        <taxon>Stramenopiles</taxon>
        <taxon>Ochrophyta</taxon>
        <taxon>Bacillariophyta</taxon>
        <taxon>Bacillariophyceae</taxon>
        <taxon>Bacillariophycidae</taxon>
        <taxon>Bacillariales</taxon>
        <taxon>Bacillariaceae</taxon>
        <taxon>Nitzschia</taxon>
    </lineage>
</organism>
<protein>
    <submittedName>
        <fullName evidence="1">Uncharacterized protein</fullName>
    </submittedName>
</protein>
<evidence type="ECO:0000313" key="3">
    <source>
        <dbReference type="Proteomes" id="UP000693970"/>
    </source>
</evidence>
<comment type="caution">
    <text evidence="1">The sequence shown here is derived from an EMBL/GenBank/DDBJ whole genome shotgun (WGS) entry which is preliminary data.</text>
</comment>
<proteinExistence type="predicted"/>
<reference evidence="1" key="1">
    <citation type="journal article" date="2021" name="Sci. Rep.">
        <title>Diploid genomic architecture of Nitzschia inconspicua, an elite biomass production diatom.</title>
        <authorList>
            <person name="Oliver A."/>
            <person name="Podell S."/>
            <person name="Pinowska A."/>
            <person name="Traller J.C."/>
            <person name="Smith S.R."/>
            <person name="McClure R."/>
            <person name="Beliaev A."/>
            <person name="Bohutskyi P."/>
            <person name="Hill E.A."/>
            <person name="Rabines A."/>
            <person name="Zheng H."/>
            <person name="Allen L.Z."/>
            <person name="Kuo A."/>
            <person name="Grigoriev I.V."/>
            <person name="Allen A.E."/>
            <person name="Hazlebeck D."/>
            <person name="Allen E.E."/>
        </authorList>
    </citation>
    <scope>NUCLEOTIDE SEQUENCE</scope>
    <source>
        <strain evidence="1">Hildebrandi</strain>
    </source>
</reference>
<dbReference type="Proteomes" id="UP000693970">
    <property type="component" value="Unassembled WGS sequence"/>
</dbReference>
<gene>
    <name evidence="2" type="ORF">IV203_013974</name>
    <name evidence="1" type="ORF">IV203_014245</name>
</gene>
<keyword evidence="3" id="KW-1185">Reference proteome</keyword>
<evidence type="ECO:0000313" key="1">
    <source>
        <dbReference type="EMBL" id="KAG7338559.1"/>
    </source>
</evidence>
<name>A0A9K3K873_9STRA</name>
<accession>A0A9K3K873</accession>
<dbReference type="AlphaFoldDB" id="A0A9K3K873"/>
<dbReference type="EMBL" id="JAGRRH010000001">
    <property type="protein sequence ID" value="KAG7374879.1"/>
    <property type="molecule type" value="Genomic_DNA"/>
</dbReference>